<sequence length="169" mass="19711">MEKVRTGHFYRDFMNGLELLAGQTFYQKTWRRAPNAWIIANGFRLQCCHYQGDNETEIYYKNNLTRNLKVRNAVPSKLPGCPSYLSKPETSHRECPTAKRQRIECQNIQKVLAESIEMSEAYVTAKSFSTLDEAYKKILDVELNDKCWVPAKGVHNICIFISKKRHYLI</sequence>
<keyword evidence="2" id="KW-1185">Reference proteome</keyword>
<dbReference type="Proteomes" id="UP001458880">
    <property type="component" value="Unassembled WGS sequence"/>
</dbReference>
<gene>
    <name evidence="1" type="ORF">QE152_g39035</name>
</gene>
<dbReference type="EMBL" id="JASPKY010000888">
    <property type="protein sequence ID" value="KAK9680526.1"/>
    <property type="molecule type" value="Genomic_DNA"/>
</dbReference>
<evidence type="ECO:0000313" key="1">
    <source>
        <dbReference type="EMBL" id="KAK9680526.1"/>
    </source>
</evidence>
<name>A0AAW1HV97_POPJA</name>
<accession>A0AAW1HV97</accession>
<evidence type="ECO:0000313" key="2">
    <source>
        <dbReference type="Proteomes" id="UP001458880"/>
    </source>
</evidence>
<protein>
    <submittedName>
        <fullName evidence="1">Uncharacterized protein</fullName>
    </submittedName>
</protein>
<dbReference type="AlphaFoldDB" id="A0AAW1HV97"/>
<proteinExistence type="predicted"/>
<comment type="caution">
    <text evidence="1">The sequence shown here is derived from an EMBL/GenBank/DDBJ whole genome shotgun (WGS) entry which is preliminary data.</text>
</comment>
<organism evidence="1 2">
    <name type="scientific">Popillia japonica</name>
    <name type="common">Japanese beetle</name>
    <dbReference type="NCBI Taxonomy" id="7064"/>
    <lineage>
        <taxon>Eukaryota</taxon>
        <taxon>Metazoa</taxon>
        <taxon>Ecdysozoa</taxon>
        <taxon>Arthropoda</taxon>
        <taxon>Hexapoda</taxon>
        <taxon>Insecta</taxon>
        <taxon>Pterygota</taxon>
        <taxon>Neoptera</taxon>
        <taxon>Endopterygota</taxon>
        <taxon>Coleoptera</taxon>
        <taxon>Polyphaga</taxon>
        <taxon>Scarabaeiformia</taxon>
        <taxon>Scarabaeidae</taxon>
        <taxon>Rutelinae</taxon>
        <taxon>Popillia</taxon>
    </lineage>
</organism>
<reference evidence="1 2" key="1">
    <citation type="journal article" date="2024" name="BMC Genomics">
        <title>De novo assembly and annotation of Popillia japonica's genome with initial clues to its potential as an invasive pest.</title>
        <authorList>
            <person name="Cucini C."/>
            <person name="Boschi S."/>
            <person name="Funari R."/>
            <person name="Cardaioli E."/>
            <person name="Iannotti N."/>
            <person name="Marturano G."/>
            <person name="Paoli F."/>
            <person name="Bruttini M."/>
            <person name="Carapelli A."/>
            <person name="Frati F."/>
            <person name="Nardi F."/>
        </authorList>
    </citation>
    <scope>NUCLEOTIDE SEQUENCE [LARGE SCALE GENOMIC DNA]</scope>
    <source>
        <strain evidence="1">DMR45628</strain>
    </source>
</reference>